<keyword evidence="2" id="KW-0732">Signal</keyword>
<feature type="repeat" description="TPR" evidence="1">
    <location>
        <begin position="109"/>
        <end position="142"/>
    </location>
</feature>
<dbReference type="InterPro" id="IPR019734">
    <property type="entry name" value="TPR_rpt"/>
</dbReference>
<keyword evidence="4" id="KW-1185">Reference proteome</keyword>
<dbReference type="PROSITE" id="PS50005">
    <property type="entry name" value="TPR"/>
    <property type="match status" value="1"/>
</dbReference>
<evidence type="ECO:0000313" key="4">
    <source>
        <dbReference type="Proteomes" id="UP000199582"/>
    </source>
</evidence>
<name>A0A1H7FCD8_9RHOB</name>
<evidence type="ECO:0000256" key="1">
    <source>
        <dbReference type="PROSITE-ProRule" id="PRU00339"/>
    </source>
</evidence>
<gene>
    <name evidence="3" type="ORF">SAMN05443999_10144</name>
</gene>
<sequence length="186" mass="20320">MRGAMRRATWMLMTVLSLVACAQDPAHQGPYAPGLAKSGPTVDPLIVAHRLMDAGEYELAHTAYSRAAVTQGMSPDILAGLGSANLALGRLGTAERLLRRAIESEEATPETWNNLGVVLVEQGNFAEAEQFFRRAYALDNGESDAIRDNLRLALAKIENSDYTDAEEQGYKVIRRGSSDYLIRKIP</sequence>
<evidence type="ECO:0000256" key="2">
    <source>
        <dbReference type="SAM" id="SignalP"/>
    </source>
</evidence>
<dbReference type="EMBL" id="FOAG01000001">
    <property type="protein sequence ID" value="SEK23649.1"/>
    <property type="molecule type" value="Genomic_DNA"/>
</dbReference>
<feature type="signal peptide" evidence="2">
    <location>
        <begin position="1"/>
        <end position="22"/>
    </location>
</feature>
<dbReference type="PANTHER" id="PTHR12558:SF13">
    <property type="entry name" value="CELL DIVISION CYCLE PROTEIN 27 HOMOLOG"/>
    <property type="match status" value="1"/>
</dbReference>
<feature type="chain" id="PRO_5009299653" evidence="2">
    <location>
        <begin position="23"/>
        <end position="186"/>
    </location>
</feature>
<keyword evidence="1" id="KW-0802">TPR repeat</keyword>
<dbReference type="Pfam" id="PF13432">
    <property type="entry name" value="TPR_16"/>
    <property type="match status" value="1"/>
</dbReference>
<protein>
    <submittedName>
        <fullName evidence="3">Tetratricopeptide repeat-containing protein</fullName>
    </submittedName>
</protein>
<dbReference type="AlphaFoldDB" id="A0A1H7FCD8"/>
<dbReference type="PANTHER" id="PTHR12558">
    <property type="entry name" value="CELL DIVISION CYCLE 16,23,27"/>
    <property type="match status" value="1"/>
</dbReference>
<dbReference type="SMART" id="SM00028">
    <property type="entry name" value="TPR"/>
    <property type="match status" value="3"/>
</dbReference>
<dbReference type="STRING" id="1287727.SAMN05443999_10144"/>
<evidence type="ECO:0000313" key="3">
    <source>
        <dbReference type="EMBL" id="SEK23649.1"/>
    </source>
</evidence>
<accession>A0A1H7FCD8</accession>
<proteinExistence type="predicted"/>
<dbReference type="PROSITE" id="PS51257">
    <property type="entry name" value="PROKAR_LIPOPROTEIN"/>
    <property type="match status" value="1"/>
</dbReference>
<dbReference type="InterPro" id="IPR011990">
    <property type="entry name" value="TPR-like_helical_dom_sf"/>
</dbReference>
<dbReference type="Gene3D" id="1.25.40.10">
    <property type="entry name" value="Tetratricopeptide repeat domain"/>
    <property type="match status" value="1"/>
</dbReference>
<organism evidence="3 4">
    <name type="scientific">Roseovarius azorensis</name>
    <dbReference type="NCBI Taxonomy" id="1287727"/>
    <lineage>
        <taxon>Bacteria</taxon>
        <taxon>Pseudomonadati</taxon>
        <taxon>Pseudomonadota</taxon>
        <taxon>Alphaproteobacteria</taxon>
        <taxon>Rhodobacterales</taxon>
        <taxon>Roseobacteraceae</taxon>
        <taxon>Roseovarius</taxon>
    </lineage>
</organism>
<reference evidence="3 4" key="1">
    <citation type="submission" date="2016-10" db="EMBL/GenBank/DDBJ databases">
        <authorList>
            <person name="de Groot N.N."/>
        </authorList>
    </citation>
    <scope>NUCLEOTIDE SEQUENCE [LARGE SCALE GENOMIC DNA]</scope>
    <source>
        <strain evidence="3 4">DSM 100674</strain>
    </source>
</reference>
<dbReference type="SUPFAM" id="SSF48452">
    <property type="entry name" value="TPR-like"/>
    <property type="match status" value="1"/>
</dbReference>
<dbReference type="Proteomes" id="UP000199582">
    <property type="component" value="Unassembled WGS sequence"/>
</dbReference>